<reference evidence="9 10" key="1">
    <citation type="submission" date="2023-11" db="EMBL/GenBank/DDBJ databases">
        <title>Dfirmibasis_genome.</title>
        <authorList>
            <person name="Edelbroek B."/>
            <person name="Kjellin J."/>
            <person name="Jerlstrom-Hultqvist J."/>
            <person name="Soderbom F."/>
        </authorList>
    </citation>
    <scope>NUCLEOTIDE SEQUENCE [LARGE SCALE GENOMIC DNA]</scope>
    <source>
        <strain evidence="9 10">TNS-C-14</strain>
    </source>
</reference>
<feature type="signal peptide" evidence="7">
    <location>
        <begin position="1"/>
        <end position="20"/>
    </location>
</feature>
<keyword evidence="6" id="KW-0445">Lipid transport</keyword>
<dbReference type="Proteomes" id="UP001344447">
    <property type="component" value="Unassembled WGS sequence"/>
</dbReference>
<evidence type="ECO:0000256" key="5">
    <source>
        <dbReference type="ARBA" id="ARBA00022729"/>
    </source>
</evidence>
<dbReference type="PANTHER" id="PTHR11306:SF60">
    <property type="entry name" value="COUNTIN-3-RELATED"/>
    <property type="match status" value="1"/>
</dbReference>
<dbReference type="PANTHER" id="PTHR11306">
    <property type="entry name" value="NIEMANN PICK TYPE C2 PROTEIN NPC2-RELATED"/>
    <property type="match status" value="1"/>
</dbReference>
<dbReference type="SUPFAM" id="SSF81296">
    <property type="entry name" value="E set domains"/>
    <property type="match status" value="1"/>
</dbReference>
<dbReference type="InterPro" id="IPR039670">
    <property type="entry name" value="NPC2-like"/>
</dbReference>
<feature type="domain" description="MD-2-related lipid-recognition" evidence="8">
    <location>
        <begin position="23"/>
        <end position="140"/>
    </location>
</feature>
<dbReference type="Pfam" id="PF02221">
    <property type="entry name" value="E1_DerP2_DerF2"/>
    <property type="match status" value="1"/>
</dbReference>
<name>A0AAN7Z541_9MYCE</name>
<comment type="caution">
    <text evidence="9">The sequence shown here is derived from an EMBL/GenBank/DDBJ whole genome shotgun (WGS) entry which is preliminary data.</text>
</comment>
<organism evidence="9 10">
    <name type="scientific">Dictyostelium firmibasis</name>
    <dbReference type="NCBI Taxonomy" id="79012"/>
    <lineage>
        <taxon>Eukaryota</taxon>
        <taxon>Amoebozoa</taxon>
        <taxon>Evosea</taxon>
        <taxon>Eumycetozoa</taxon>
        <taxon>Dictyostelia</taxon>
        <taxon>Dictyosteliales</taxon>
        <taxon>Dictyosteliaceae</taxon>
        <taxon>Dictyostelium</taxon>
    </lineage>
</organism>
<evidence type="ECO:0000256" key="6">
    <source>
        <dbReference type="ARBA" id="ARBA00023055"/>
    </source>
</evidence>
<dbReference type="InterPro" id="IPR003172">
    <property type="entry name" value="ML_dom"/>
</dbReference>
<evidence type="ECO:0000256" key="2">
    <source>
        <dbReference type="ARBA" id="ARBA00006370"/>
    </source>
</evidence>
<keyword evidence="10" id="KW-1185">Reference proteome</keyword>
<dbReference type="GO" id="GO:0015918">
    <property type="term" value="P:sterol transport"/>
    <property type="evidence" value="ECO:0007669"/>
    <property type="project" value="InterPro"/>
</dbReference>
<dbReference type="AlphaFoldDB" id="A0AAN7Z541"/>
<evidence type="ECO:0000259" key="8">
    <source>
        <dbReference type="SMART" id="SM00737"/>
    </source>
</evidence>
<evidence type="ECO:0000313" key="9">
    <source>
        <dbReference type="EMBL" id="KAK5584585.1"/>
    </source>
</evidence>
<proteinExistence type="inferred from homology"/>
<comment type="function">
    <text evidence="1">Catalyzes the intermembrane transfer of phosphatidylglycerol and phosphatidylinositol.</text>
</comment>
<evidence type="ECO:0000313" key="10">
    <source>
        <dbReference type="Proteomes" id="UP001344447"/>
    </source>
</evidence>
<protein>
    <recommendedName>
        <fullName evidence="8">MD-2-related lipid-recognition domain-containing protein</fullName>
    </recommendedName>
</protein>
<dbReference type="GO" id="GO:0032934">
    <property type="term" value="F:sterol binding"/>
    <property type="evidence" value="ECO:0007669"/>
    <property type="project" value="InterPro"/>
</dbReference>
<dbReference type="Gene3D" id="2.70.220.10">
    <property type="entry name" value="Ganglioside GM2 activator"/>
    <property type="match status" value="1"/>
</dbReference>
<comment type="subunit">
    <text evidence="3">Monomer.</text>
</comment>
<feature type="chain" id="PRO_5043030913" description="MD-2-related lipid-recognition domain-containing protein" evidence="7">
    <location>
        <begin position="21"/>
        <end position="142"/>
    </location>
</feature>
<gene>
    <name evidence="9" type="ORF">RB653_006198</name>
</gene>
<keyword evidence="5 7" id="KW-0732">Signal</keyword>
<dbReference type="InterPro" id="IPR014756">
    <property type="entry name" value="Ig_E-set"/>
</dbReference>
<dbReference type="SMART" id="SM00737">
    <property type="entry name" value="ML"/>
    <property type="match status" value="1"/>
</dbReference>
<evidence type="ECO:0000256" key="7">
    <source>
        <dbReference type="SAM" id="SignalP"/>
    </source>
</evidence>
<evidence type="ECO:0000256" key="4">
    <source>
        <dbReference type="ARBA" id="ARBA00022448"/>
    </source>
</evidence>
<comment type="similarity">
    <text evidence="2">Belongs to the NPC2 family.</text>
</comment>
<keyword evidence="4" id="KW-0813">Transport</keyword>
<evidence type="ECO:0000256" key="1">
    <source>
        <dbReference type="ARBA" id="ARBA00002053"/>
    </source>
</evidence>
<evidence type="ECO:0000256" key="3">
    <source>
        <dbReference type="ARBA" id="ARBA00011245"/>
    </source>
</evidence>
<accession>A0AAN7Z541</accession>
<dbReference type="InterPro" id="IPR036846">
    <property type="entry name" value="GM2-AP_sf"/>
</dbReference>
<sequence length="142" mass="15333">MKLNIYISIIIIFLISRSLGEIWTNCGPNEKFKITSVSIVPDPPVKGKLVTITGSGDLGESVTGGEVQILVKYGLIILIKETKDLCTFPGLPFTCPINKGTYSQTVNFTIPESAPNGKYTGHVSINDQNSTEIACIDVTLTL</sequence>
<dbReference type="EMBL" id="JAVFKY010000001">
    <property type="protein sequence ID" value="KAK5584585.1"/>
    <property type="molecule type" value="Genomic_DNA"/>
</dbReference>